<organism evidence="1">
    <name type="scientific">Anguilla anguilla</name>
    <name type="common">European freshwater eel</name>
    <name type="synonym">Muraena anguilla</name>
    <dbReference type="NCBI Taxonomy" id="7936"/>
    <lineage>
        <taxon>Eukaryota</taxon>
        <taxon>Metazoa</taxon>
        <taxon>Chordata</taxon>
        <taxon>Craniata</taxon>
        <taxon>Vertebrata</taxon>
        <taxon>Euteleostomi</taxon>
        <taxon>Actinopterygii</taxon>
        <taxon>Neopterygii</taxon>
        <taxon>Teleostei</taxon>
        <taxon>Anguilliformes</taxon>
        <taxon>Anguillidae</taxon>
        <taxon>Anguilla</taxon>
    </lineage>
</organism>
<reference evidence="1" key="1">
    <citation type="submission" date="2014-11" db="EMBL/GenBank/DDBJ databases">
        <authorList>
            <person name="Amaro Gonzalez C."/>
        </authorList>
    </citation>
    <scope>NUCLEOTIDE SEQUENCE</scope>
</reference>
<dbReference type="EMBL" id="GBXM01003924">
    <property type="protein sequence ID" value="JAI04654.1"/>
    <property type="molecule type" value="Transcribed_RNA"/>
</dbReference>
<sequence length="57" mass="6763">MSEIAIRNMINNVPYSENYYIFDKLKLAFSLMFYIARKGVSSRKKMSWFLINESVFG</sequence>
<proteinExistence type="predicted"/>
<protein>
    <submittedName>
        <fullName evidence="1">Uncharacterized protein</fullName>
    </submittedName>
</protein>
<evidence type="ECO:0000313" key="1">
    <source>
        <dbReference type="EMBL" id="JAI04654.1"/>
    </source>
</evidence>
<dbReference type="AlphaFoldDB" id="A0A0E9XSI5"/>
<accession>A0A0E9XSI5</accession>
<name>A0A0E9XSI5_ANGAN</name>
<reference evidence="1" key="2">
    <citation type="journal article" date="2015" name="Fish Shellfish Immunol.">
        <title>Early steps in the European eel (Anguilla anguilla)-Vibrio vulnificus interaction in the gills: Role of the RtxA13 toxin.</title>
        <authorList>
            <person name="Callol A."/>
            <person name="Pajuelo D."/>
            <person name="Ebbesson L."/>
            <person name="Teles M."/>
            <person name="MacKenzie S."/>
            <person name="Amaro C."/>
        </authorList>
    </citation>
    <scope>NUCLEOTIDE SEQUENCE</scope>
</reference>